<dbReference type="PANTHER" id="PTHR46268:SF27">
    <property type="entry name" value="UNIVERSAL STRESS PROTEIN RV2623"/>
    <property type="match status" value="1"/>
</dbReference>
<dbReference type="EMBL" id="VZRB01000051">
    <property type="protein sequence ID" value="KAB1139864.1"/>
    <property type="molecule type" value="Genomic_DNA"/>
</dbReference>
<dbReference type="PANTHER" id="PTHR46268">
    <property type="entry name" value="STRESS RESPONSE PROTEIN NHAX"/>
    <property type="match status" value="1"/>
</dbReference>
<reference evidence="5 6" key="1">
    <citation type="submission" date="2019-09" db="EMBL/GenBank/DDBJ databases">
        <title>Screening of Novel Bioactive Compounds from Soil-Associated.</title>
        <authorList>
            <person name="Zhao S."/>
        </authorList>
    </citation>
    <scope>NUCLEOTIDE SEQUENCE [LARGE SCALE GENOMIC DNA]</scope>
    <source>
        <strain evidence="5 6">HIT-DPA4</strain>
    </source>
</reference>
<dbReference type="InterPro" id="IPR006016">
    <property type="entry name" value="UspA"/>
</dbReference>
<keyword evidence="6" id="KW-1185">Reference proteome</keyword>
<evidence type="ECO:0000313" key="6">
    <source>
        <dbReference type="Proteomes" id="UP000442707"/>
    </source>
</evidence>
<dbReference type="Pfam" id="PF00582">
    <property type="entry name" value="Usp"/>
    <property type="match status" value="2"/>
</dbReference>
<keyword evidence="3" id="KW-0067">ATP-binding</keyword>
<evidence type="ECO:0000256" key="1">
    <source>
        <dbReference type="ARBA" id="ARBA00008791"/>
    </source>
</evidence>
<gene>
    <name evidence="5" type="ORF">F7R91_38290</name>
</gene>
<proteinExistence type="inferred from homology"/>
<dbReference type="Gene3D" id="3.40.50.620">
    <property type="entry name" value="HUPs"/>
    <property type="match status" value="2"/>
</dbReference>
<name>A0A6H9UPL4_9ACTN</name>
<organism evidence="5 6">
    <name type="scientific">Streptomyces luteolifulvus</name>
    <dbReference type="NCBI Taxonomy" id="2615112"/>
    <lineage>
        <taxon>Bacteria</taxon>
        <taxon>Bacillati</taxon>
        <taxon>Actinomycetota</taxon>
        <taxon>Actinomycetes</taxon>
        <taxon>Kitasatosporales</taxon>
        <taxon>Streptomycetaceae</taxon>
        <taxon>Streptomyces</taxon>
    </lineage>
</organism>
<dbReference type="SUPFAM" id="SSF52402">
    <property type="entry name" value="Adenine nucleotide alpha hydrolases-like"/>
    <property type="match status" value="2"/>
</dbReference>
<dbReference type="Proteomes" id="UP000442707">
    <property type="component" value="Unassembled WGS sequence"/>
</dbReference>
<dbReference type="InterPro" id="IPR014729">
    <property type="entry name" value="Rossmann-like_a/b/a_fold"/>
</dbReference>
<comment type="caution">
    <text evidence="5">The sequence shown here is derived from an EMBL/GenBank/DDBJ whole genome shotgun (WGS) entry which is preliminary data.</text>
</comment>
<dbReference type="RefSeq" id="WP_150957989.1">
    <property type="nucleotide sequence ID" value="NZ_VZRB01000051.1"/>
</dbReference>
<dbReference type="AlphaFoldDB" id="A0A6H9UPL4"/>
<evidence type="ECO:0000256" key="2">
    <source>
        <dbReference type="ARBA" id="ARBA00022741"/>
    </source>
</evidence>
<evidence type="ECO:0000259" key="4">
    <source>
        <dbReference type="Pfam" id="PF00582"/>
    </source>
</evidence>
<feature type="domain" description="UspA" evidence="4">
    <location>
        <begin position="159"/>
        <end position="297"/>
    </location>
</feature>
<sequence>MLRPVVVGLDGSHESLAAADWAAREALRRGLPLRLVHAWQGLSSDAPELPELEAPRSWAQRILRGAMDQLNERYPQVPLSADQIARPAPEALVEAGAEAELLVLGSRAFSPFGGFLAGSVALATVAHVTRPVVLVRAGQTALDERTPNTEGRPSPRGPFRDVVVGVDPAHPCEEPLTFAFESARLRSASLRVVHAWQLAYGHVPGTPTDTQAEVTSQADAHRSLASMLQPWREKYPAVEVRELVEHGRAAHRLLHAAQDAGLLVVGRRMRPARFGTHTGPVAHAAMHHARCPVAIVPHA</sequence>
<evidence type="ECO:0000313" key="5">
    <source>
        <dbReference type="EMBL" id="KAB1139864.1"/>
    </source>
</evidence>
<comment type="similarity">
    <text evidence="1">Belongs to the universal stress protein A family.</text>
</comment>
<protein>
    <submittedName>
        <fullName evidence="5">Universal stress protein</fullName>
    </submittedName>
</protein>
<dbReference type="PRINTS" id="PR01438">
    <property type="entry name" value="UNVRSLSTRESS"/>
</dbReference>
<feature type="domain" description="UspA" evidence="4">
    <location>
        <begin position="1"/>
        <end position="136"/>
    </location>
</feature>
<dbReference type="InterPro" id="IPR006015">
    <property type="entry name" value="Universal_stress_UspA"/>
</dbReference>
<evidence type="ECO:0000256" key="3">
    <source>
        <dbReference type="ARBA" id="ARBA00022840"/>
    </source>
</evidence>
<keyword evidence="2" id="KW-0547">Nucleotide-binding</keyword>
<dbReference type="GO" id="GO:0005524">
    <property type="term" value="F:ATP binding"/>
    <property type="evidence" value="ECO:0007669"/>
    <property type="project" value="UniProtKB-KW"/>
</dbReference>
<accession>A0A6H9UPL4</accession>